<dbReference type="Proteomes" id="UP000013783">
    <property type="component" value="Unassembled WGS sequence"/>
</dbReference>
<keyword evidence="5" id="KW-1185">Reference proteome</keyword>
<reference evidence="2 4" key="1">
    <citation type="submission" date="2013-02" db="EMBL/GenBank/DDBJ databases">
        <title>The Genome Sequence of Enterococcus malodoratus ATCC_43197.</title>
        <authorList>
            <consortium name="The Broad Institute Genome Sequencing Platform"/>
            <consortium name="The Broad Institute Genome Sequencing Center for Infectious Disease"/>
            <person name="Earl A.M."/>
            <person name="Gilmore M.S."/>
            <person name="Lebreton F."/>
            <person name="Walker B."/>
            <person name="Young S.K."/>
            <person name="Zeng Q."/>
            <person name="Gargeya S."/>
            <person name="Fitzgerald M."/>
            <person name="Haas B."/>
            <person name="Abouelleil A."/>
            <person name="Alvarado L."/>
            <person name="Arachchi H.M."/>
            <person name="Berlin A.M."/>
            <person name="Chapman S.B."/>
            <person name="Dewar J."/>
            <person name="Goldberg J."/>
            <person name="Griggs A."/>
            <person name="Gujja S."/>
            <person name="Hansen M."/>
            <person name="Howarth C."/>
            <person name="Imamovic A."/>
            <person name="Larimer J."/>
            <person name="McCowan C."/>
            <person name="Murphy C."/>
            <person name="Neiman D."/>
            <person name="Pearson M."/>
            <person name="Priest M."/>
            <person name="Roberts A."/>
            <person name="Saif S."/>
            <person name="Shea T."/>
            <person name="Sisk P."/>
            <person name="Sykes S."/>
            <person name="Wortman J."/>
            <person name="Nusbaum C."/>
            <person name="Birren B."/>
        </authorList>
    </citation>
    <scope>NUCLEOTIDE SEQUENCE [LARGE SCALE GENOMIC DNA]</scope>
    <source>
        <strain evidence="2 4">ATCC 43197</strain>
    </source>
</reference>
<dbReference type="RefSeq" id="WP_010740919.1">
    <property type="nucleotide sequence ID" value="NZ_KB946250.1"/>
</dbReference>
<dbReference type="Proteomes" id="UP000014148">
    <property type="component" value="Unassembled WGS sequence"/>
</dbReference>
<dbReference type="InterPro" id="IPR021321">
    <property type="entry name" value="DUF2922"/>
</dbReference>
<feature type="region of interest" description="Disordered" evidence="1">
    <location>
        <begin position="133"/>
        <end position="180"/>
    </location>
</feature>
<dbReference type="AlphaFoldDB" id="R2NZK2"/>
<proteinExistence type="predicted"/>
<evidence type="ECO:0000313" key="5">
    <source>
        <dbReference type="Proteomes" id="UP000014148"/>
    </source>
</evidence>
<organism evidence="2 4">
    <name type="scientific">Enterococcus malodoratus ATCC 43197</name>
    <dbReference type="NCBI Taxonomy" id="1158601"/>
    <lineage>
        <taxon>Bacteria</taxon>
        <taxon>Bacillati</taxon>
        <taxon>Bacillota</taxon>
        <taxon>Bacilli</taxon>
        <taxon>Lactobacillales</taxon>
        <taxon>Enterococcaceae</taxon>
        <taxon>Enterococcus</taxon>
    </lineage>
</organism>
<accession>R2NZK2</accession>
<name>R2NZK2_9ENTE</name>
<dbReference type="Pfam" id="PF11148">
    <property type="entry name" value="DUF2922"/>
    <property type="match status" value="1"/>
</dbReference>
<evidence type="ECO:0000256" key="1">
    <source>
        <dbReference type="SAM" id="MobiDB-lite"/>
    </source>
</evidence>
<gene>
    <name evidence="3" type="ORF">I585_03336</name>
    <name evidence="2" type="ORF">UAI_02084</name>
</gene>
<reference evidence="3 5" key="2">
    <citation type="submission" date="2013-03" db="EMBL/GenBank/DDBJ databases">
        <title>The Genome Sequence of Enterococcus malodoratus ATCC_43197 (PacBio/Illumina hybrid assembly).</title>
        <authorList>
            <consortium name="The Broad Institute Genomics Platform"/>
            <consortium name="The Broad Institute Genome Sequencing Center for Infectious Disease"/>
            <person name="Earl A."/>
            <person name="Russ C."/>
            <person name="Gilmore M."/>
            <person name="Surin D."/>
            <person name="Walker B."/>
            <person name="Young S."/>
            <person name="Zeng Q."/>
            <person name="Gargeya S."/>
            <person name="Fitzgerald M."/>
            <person name="Haas B."/>
            <person name="Abouelleil A."/>
            <person name="Allen A.W."/>
            <person name="Alvarado L."/>
            <person name="Arachchi H.M."/>
            <person name="Berlin A.M."/>
            <person name="Chapman S.B."/>
            <person name="Gainer-Dewar J."/>
            <person name="Goldberg J."/>
            <person name="Griggs A."/>
            <person name="Gujja S."/>
            <person name="Hansen M."/>
            <person name="Howarth C."/>
            <person name="Imamovic A."/>
            <person name="Ireland A."/>
            <person name="Larimer J."/>
            <person name="McCowan C."/>
            <person name="Murphy C."/>
            <person name="Pearson M."/>
            <person name="Poon T.W."/>
            <person name="Priest M."/>
            <person name="Roberts A."/>
            <person name="Saif S."/>
            <person name="Shea T."/>
            <person name="Sisk P."/>
            <person name="Sykes S."/>
            <person name="Wortman J."/>
            <person name="Nusbaum C."/>
            <person name="Birren B."/>
        </authorList>
    </citation>
    <scope>NUCLEOTIDE SEQUENCE [LARGE SCALE GENOMIC DNA]</scope>
    <source>
        <strain evidence="3 5">ATCC 43197</strain>
    </source>
</reference>
<protein>
    <recommendedName>
        <fullName evidence="6">DUF2922 family protein</fullName>
    </recommendedName>
</protein>
<feature type="compositionally biased region" description="Polar residues" evidence="1">
    <location>
        <begin position="137"/>
        <end position="155"/>
    </location>
</feature>
<dbReference type="PATRIC" id="fig|1158601.3.peg.2055"/>
<dbReference type="EMBL" id="AJAK01000015">
    <property type="protein sequence ID" value="EOH77447.1"/>
    <property type="molecule type" value="Genomic_DNA"/>
</dbReference>
<sequence>MKNDLVATFKNELGYEHDWTYKGVNADLPADAIKDACQLLTSLDIFEQNGVKQFASVVTAKIVTTTETEIFDVKNDPSDEYKQLPKETKEIKTANPSLLMKHLEQSVATKENNSAIFPTIILPASQLAKIPAEPKNNLVTSSSDKMPRPQSQPAQRNGRGFKRTLARLLGKKGKNKDDPY</sequence>
<evidence type="ECO:0000313" key="4">
    <source>
        <dbReference type="Proteomes" id="UP000013783"/>
    </source>
</evidence>
<dbReference type="STRING" id="71451.RV07_GL004306"/>
<evidence type="ECO:0000313" key="2">
    <source>
        <dbReference type="EMBL" id="EOH77447.1"/>
    </source>
</evidence>
<evidence type="ECO:0008006" key="6">
    <source>
        <dbReference type="Google" id="ProtNLM"/>
    </source>
</evidence>
<feature type="compositionally biased region" description="Basic residues" evidence="1">
    <location>
        <begin position="159"/>
        <end position="174"/>
    </location>
</feature>
<dbReference type="OrthoDB" id="2197727at2"/>
<dbReference type="EMBL" id="ASWA01000004">
    <property type="protein sequence ID" value="EOT64139.1"/>
    <property type="molecule type" value="Genomic_DNA"/>
</dbReference>
<evidence type="ECO:0000313" key="3">
    <source>
        <dbReference type="EMBL" id="EOT64139.1"/>
    </source>
</evidence>
<dbReference type="eggNOG" id="ENOG503073J">
    <property type="taxonomic scope" value="Bacteria"/>
</dbReference>
<comment type="caution">
    <text evidence="2">The sequence shown here is derived from an EMBL/GenBank/DDBJ whole genome shotgun (WGS) entry which is preliminary data.</text>
</comment>